<feature type="domain" description="Bacteriophage phiJL001 Gp84 C-terminal" evidence="1">
    <location>
        <begin position="186"/>
        <end position="263"/>
    </location>
</feature>
<keyword evidence="3" id="KW-1185">Reference proteome</keyword>
<dbReference type="Pfam" id="PF09356">
    <property type="entry name" value="Phage_BR0599"/>
    <property type="match status" value="1"/>
</dbReference>
<protein>
    <submittedName>
        <fullName evidence="2">DUF2163 domain-containing protein</fullName>
    </submittedName>
</protein>
<organism evidence="2 3">
    <name type="scientific">Sphingomonas olei</name>
    <dbReference type="NCBI Taxonomy" id="1886787"/>
    <lineage>
        <taxon>Bacteria</taxon>
        <taxon>Pseudomonadati</taxon>
        <taxon>Pseudomonadota</taxon>
        <taxon>Alphaproteobacteria</taxon>
        <taxon>Sphingomonadales</taxon>
        <taxon>Sphingomonadaceae</taxon>
        <taxon>Sphingomonas</taxon>
    </lineage>
</organism>
<dbReference type="RefSeq" id="WP_136452388.1">
    <property type="nucleotide sequence ID" value="NZ_SSTI01000024.1"/>
</dbReference>
<evidence type="ECO:0000313" key="3">
    <source>
        <dbReference type="Proteomes" id="UP000308038"/>
    </source>
</evidence>
<sequence>MSDQLTTFAMLWTLERRDGVTIGLTDHDRDLVIEGRRYHAAPGMIPAAIRRSDGLDAAISETEGALSSAAIAADDLIAGRWDAARITVAIVDWARGGAPLVLNSGTIGAVELEVDAAGGGAFRVELHGPAAALDRAVAEETSATCRASLGDRRCRVAMAGRRRFARVRAVEGASVMLDQREPVADAYGGGTLRWIGGAACGLEQAILQSDDERVTLSAEAAVGAAPGLLVLLREGCDKTVATCVARFGNVVNFRGEPYLPGMDLLTRYPGA</sequence>
<gene>
    <name evidence="2" type="ORF">E5988_16340</name>
</gene>
<dbReference type="InterPro" id="IPR018964">
    <property type="entry name" value="Phage_phiJL001_Gp84_C"/>
</dbReference>
<dbReference type="NCBIfam" id="TIGR02218">
    <property type="entry name" value="phg_TIGR02218"/>
    <property type="match status" value="1"/>
</dbReference>
<evidence type="ECO:0000313" key="2">
    <source>
        <dbReference type="EMBL" id="THG36993.1"/>
    </source>
</evidence>
<evidence type="ECO:0000259" key="1">
    <source>
        <dbReference type="Pfam" id="PF09356"/>
    </source>
</evidence>
<reference evidence="2 3" key="1">
    <citation type="submission" date="2019-04" db="EMBL/GenBank/DDBJ databases">
        <title>Microbes associate with the intestines of laboratory mice.</title>
        <authorList>
            <person name="Navarre W."/>
            <person name="Wong E."/>
            <person name="Huang K.C."/>
            <person name="Tropini C."/>
            <person name="Ng K."/>
            <person name="Yu B."/>
        </authorList>
    </citation>
    <scope>NUCLEOTIDE SEQUENCE [LARGE SCALE GENOMIC DNA]</scope>
    <source>
        <strain evidence="2 3">NM83_B4-11</strain>
    </source>
</reference>
<dbReference type="InterPro" id="IPR011928">
    <property type="entry name" value="Phage_phiJL001_Gp84"/>
</dbReference>
<comment type="caution">
    <text evidence="2">The sequence shown here is derived from an EMBL/GenBank/DDBJ whole genome shotgun (WGS) entry which is preliminary data.</text>
</comment>
<dbReference type="EMBL" id="SSTI01000024">
    <property type="protein sequence ID" value="THG36993.1"/>
    <property type="molecule type" value="Genomic_DNA"/>
</dbReference>
<dbReference type="Proteomes" id="UP000308038">
    <property type="component" value="Unassembled WGS sequence"/>
</dbReference>
<name>A0ABY2QD36_9SPHN</name>
<proteinExistence type="predicted"/>
<dbReference type="Pfam" id="PF09931">
    <property type="entry name" value="Phage_phiJL001_Gp84_N"/>
    <property type="match status" value="1"/>
</dbReference>
<accession>A0ABY2QD36</accession>